<name>A0A2T5LYF1_9EURO</name>
<organism evidence="1 2">
    <name type="scientific">Aspergillus ochraceoroseus IBT 24754</name>
    <dbReference type="NCBI Taxonomy" id="1392256"/>
    <lineage>
        <taxon>Eukaryota</taxon>
        <taxon>Fungi</taxon>
        <taxon>Dikarya</taxon>
        <taxon>Ascomycota</taxon>
        <taxon>Pezizomycotina</taxon>
        <taxon>Eurotiomycetes</taxon>
        <taxon>Eurotiomycetidae</taxon>
        <taxon>Eurotiales</taxon>
        <taxon>Aspergillaceae</taxon>
        <taxon>Aspergillus</taxon>
        <taxon>Aspergillus subgen. Nidulantes</taxon>
    </lineage>
</organism>
<evidence type="ECO:0000313" key="1">
    <source>
        <dbReference type="EMBL" id="PTU21308.1"/>
    </source>
</evidence>
<dbReference type="AlphaFoldDB" id="A0A2T5LYF1"/>
<accession>A0A2T5LYF1</accession>
<reference evidence="1 2" key="1">
    <citation type="journal article" date="2018" name="Proc. Natl. Acad. Sci. U.S.A.">
        <title>Linking secondary metabolites to gene clusters through genome sequencing of six diverse Aspergillus species.</title>
        <authorList>
            <person name="Kaerboelling I."/>
            <person name="Vesth T.C."/>
            <person name="Frisvad J.C."/>
            <person name="Nybo J.L."/>
            <person name="Theobald S."/>
            <person name="Kuo A."/>
            <person name="Bowyer P."/>
            <person name="Matsuda Y."/>
            <person name="Mondo S."/>
            <person name="Lyhne E.K."/>
            <person name="Kogle M.E."/>
            <person name="Clum A."/>
            <person name="Lipzen A."/>
            <person name="Salamov A."/>
            <person name="Ngan C.Y."/>
            <person name="Daum C."/>
            <person name="Chiniquy J."/>
            <person name="Barry K."/>
            <person name="LaButti K."/>
            <person name="Haridas S."/>
            <person name="Simmons B.A."/>
            <person name="Magnuson J.K."/>
            <person name="Mortensen U.H."/>
            <person name="Larsen T.O."/>
            <person name="Grigoriev I.V."/>
            <person name="Baker S.E."/>
            <person name="Andersen M.R."/>
        </authorList>
    </citation>
    <scope>NUCLEOTIDE SEQUENCE [LARGE SCALE GENOMIC DNA]</scope>
    <source>
        <strain evidence="1 2">IBT 24754</strain>
    </source>
</reference>
<dbReference type="OrthoDB" id="5412996at2759"/>
<gene>
    <name evidence="1" type="ORF">P175DRAFT_0556285</name>
</gene>
<dbReference type="Proteomes" id="UP000244073">
    <property type="component" value="Unassembled WGS sequence"/>
</dbReference>
<protein>
    <submittedName>
        <fullName evidence="1">Uncharacterized protein</fullName>
    </submittedName>
</protein>
<dbReference type="RefSeq" id="XP_040752700.1">
    <property type="nucleotide sequence ID" value="XM_040900687.1"/>
</dbReference>
<comment type="caution">
    <text evidence="1">The sequence shown here is derived from an EMBL/GenBank/DDBJ whole genome shotgun (WGS) entry which is preliminary data.</text>
</comment>
<evidence type="ECO:0000313" key="2">
    <source>
        <dbReference type="Proteomes" id="UP000244073"/>
    </source>
</evidence>
<dbReference type="EMBL" id="MSFN02000003">
    <property type="protein sequence ID" value="PTU21308.1"/>
    <property type="molecule type" value="Genomic_DNA"/>
</dbReference>
<dbReference type="VEuPathDB" id="FungiDB:P175DRAFT_0556285"/>
<proteinExistence type="predicted"/>
<sequence length="64" mass="6849">MVNAEMQVVGVIDWEFTYAAPAEFSSAPTVVACFSNSPNTGQKASKIGQGHMNTMDGLDTIWPV</sequence>
<dbReference type="GeneID" id="63817571"/>